<protein>
    <submittedName>
        <fullName evidence="3">Clavaminate synthase-like protein</fullName>
    </submittedName>
</protein>
<dbReference type="InterPro" id="IPR027443">
    <property type="entry name" value="IPNS-like_sf"/>
</dbReference>
<dbReference type="InterPro" id="IPR050231">
    <property type="entry name" value="Iron_ascorbate_oxido_reductase"/>
</dbReference>
<dbReference type="EMBL" id="MCGR01000026">
    <property type="protein sequence ID" value="ORY79788.1"/>
    <property type="molecule type" value="Genomic_DNA"/>
</dbReference>
<reference evidence="3 4" key="1">
    <citation type="submission" date="2016-07" db="EMBL/GenBank/DDBJ databases">
        <title>Pervasive Adenine N6-methylation of Active Genes in Fungi.</title>
        <authorList>
            <consortium name="DOE Joint Genome Institute"/>
            <person name="Mondo S.J."/>
            <person name="Dannebaum R.O."/>
            <person name="Kuo R.C."/>
            <person name="Labutti K."/>
            <person name="Haridas S."/>
            <person name="Kuo A."/>
            <person name="Salamov A."/>
            <person name="Ahrendt S.R."/>
            <person name="Lipzen A."/>
            <person name="Sullivan W."/>
            <person name="Andreopoulos W.B."/>
            <person name="Clum A."/>
            <person name="Lindquist E."/>
            <person name="Daum C."/>
            <person name="Ramamoorthy G.K."/>
            <person name="Gryganskyi A."/>
            <person name="Culley D."/>
            <person name="Magnuson J.K."/>
            <person name="James T.Y."/>
            <person name="O'Malley M.A."/>
            <person name="Stajich J.E."/>
            <person name="Spatafora J.W."/>
            <person name="Visel A."/>
            <person name="Grigoriev I.V."/>
        </authorList>
    </citation>
    <scope>NUCLEOTIDE SEQUENCE [LARGE SCALE GENOMIC DNA]</scope>
    <source>
        <strain evidence="3 4">62-1032</strain>
    </source>
</reference>
<feature type="domain" description="Isopenicillin N synthase-like Fe(2+) 2OG dioxygenase" evidence="1">
    <location>
        <begin position="195"/>
        <end position="278"/>
    </location>
</feature>
<dbReference type="STRING" id="106004.A0A1Y2F7B9"/>
<dbReference type="SUPFAM" id="SSF51197">
    <property type="entry name" value="Clavaminate synthase-like"/>
    <property type="match status" value="1"/>
</dbReference>
<organism evidence="3 4">
    <name type="scientific">Leucosporidium creatinivorum</name>
    <dbReference type="NCBI Taxonomy" id="106004"/>
    <lineage>
        <taxon>Eukaryota</taxon>
        <taxon>Fungi</taxon>
        <taxon>Dikarya</taxon>
        <taxon>Basidiomycota</taxon>
        <taxon>Pucciniomycotina</taxon>
        <taxon>Microbotryomycetes</taxon>
        <taxon>Leucosporidiales</taxon>
        <taxon>Leucosporidium</taxon>
    </lineage>
</organism>
<dbReference type="Pfam" id="PF14226">
    <property type="entry name" value="DIOX_N"/>
    <property type="match status" value="1"/>
</dbReference>
<dbReference type="PANTHER" id="PTHR47990">
    <property type="entry name" value="2-OXOGLUTARATE (2OG) AND FE(II)-DEPENDENT OXYGENASE SUPERFAMILY PROTEIN-RELATED"/>
    <property type="match status" value="1"/>
</dbReference>
<dbReference type="OrthoDB" id="406156at2759"/>
<name>A0A1Y2F7B9_9BASI</name>
<accession>A0A1Y2F7B9</accession>
<evidence type="ECO:0000259" key="2">
    <source>
        <dbReference type="Pfam" id="PF14226"/>
    </source>
</evidence>
<gene>
    <name evidence="3" type="ORF">BCR35DRAFT_318232</name>
</gene>
<dbReference type="InParanoid" id="A0A1Y2F7B9"/>
<comment type="caution">
    <text evidence="3">The sequence shown here is derived from an EMBL/GenBank/DDBJ whole genome shotgun (WGS) entry which is preliminary data.</text>
</comment>
<dbReference type="Proteomes" id="UP000193467">
    <property type="component" value="Unassembled WGS sequence"/>
</dbReference>
<keyword evidence="4" id="KW-1185">Reference proteome</keyword>
<evidence type="ECO:0000313" key="3">
    <source>
        <dbReference type="EMBL" id="ORY79788.1"/>
    </source>
</evidence>
<evidence type="ECO:0000259" key="1">
    <source>
        <dbReference type="Pfam" id="PF03171"/>
    </source>
</evidence>
<dbReference type="InterPro" id="IPR044861">
    <property type="entry name" value="IPNS-like_FE2OG_OXY"/>
</dbReference>
<dbReference type="PRINTS" id="PR00682">
    <property type="entry name" value="IPNSYNTHASE"/>
</dbReference>
<dbReference type="AlphaFoldDB" id="A0A1Y2F7B9"/>
<sequence length="381" mass="43376">MTLRQTGRPYVRPEPTKEDLEYAPLAALDVSKVPDWSKPEGKEELVNDLRRAIEEVGFFYVVGHGIKDLDVRRQLALGDAFFKQPLEKKLEHPCDFATGRYFGYRYPKETYGDTGIRSGIQMWNTPKDTPVLADEYLETDLLKPHREEIKSFQEQVHARILSPVLKLFALLLELPETYFSEPHAFDKASEDHLRYMNYSPHTPEEYAQINGQMVKVSVLTILFPQAVSGLQVQTAPGEYKWVKYIPDHVVVNTAEVLTYLTGGYIKSTVHRVIRPPKDQANIDRLGLLYFSRVANDFDVAIAPSPLLQRLGIYDPAKVDPNPPKGLEWGRERVKHTHLKQVIEVNTPVEAFKFRDGQYTVNLEYASPAPDTILKPSSAIAV</sequence>
<proteinExistence type="predicted"/>
<dbReference type="InterPro" id="IPR026992">
    <property type="entry name" value="DIOX_N"/>
</dbReference>
<evidence type="ECO:0000313" key="4">
    <source>
        <dbReference type="Proteomes" id="UP000193467"/>
    </source>
</evidence>
<feature type="domain" description="Non-haem dioxygenase N-terminal" evidence="2">
    <location>
        <begin position="29"/>
        <end position="110"/>
    </location>
</feature>
<dbReference type="Gene3D" id="2.60.120.330">
    <property type="entry name" value="B-lactam Antibiotic, Isopenicillin N Synthase, Chain"/>
    <property type="match status" value="1"/>
</dbReference>
<dbReference type="Pfam" id="PF03171">
    <property type="entry name" value="2OG-FeII_Oxy"/>
    <property type="match status" value="1"/>
</dbReference>